<reference evidence="1 2" key="1">
    <citation type="submission" date="2020-08" db="EMBL/GenBank/DDBJ databases">
        <title>Genomic Encyclopedia of Type Strains, Phase IV (KMG-IV): sequencing the most valuable type-strain genomes for metagenomic binning, comparative biology and taxonomic classification.</title>
        <authorList>
            <person name="Goeker M."/>
        </authorList>
    </citation>
    <scope>NUCLEOTIDE SEQUENCE [LARGE SCALE GENOMIC DNA]</scope>
    <source>
        <strain evidence="1 2">DSM 11590</strain>
    </source>
</reference>
<organism evidence="1 2">
    <name type="scientific">Novispirillum itersonii</name>
    <name type="common">Aquaspirillum itersonii</name>
    <dbReference type="NCBI Taxonomy" id="189"/>
    <lineage>
        <taxon>Bacteria</taxon>
        <taxon>Pseudomonadati</taxon>
        <taxon>Pseudomonadota</taxon>
        <taxon>Alphaproteobacteria</taxon>
        <taxon>Rhodospirillales</taxon>
        <taxon>Novispirillaceae</taxon>
        <taxon>Novispirillum</taxon>
    </lineage>
</organism>
<evidence type="ECO:0000313" key="2">
    <source>
        <dbReference type="Proteomes" id="UP000544872"/>
    </source>
</evidence>
<dbReference type="AlphaFoldDB" id="A0A7X0DNU7"/>
<name>A0A7X0DNU7_NOVIT</name>
<gene>
    <name evidence="1" type="ORF">FHS48_003979</name>
</gene>
<protein>
    <submittedName>
        <fullName evidence="1">Uncharacterized protein</fullName>
    </submittedName>
</protein>
<keyword evidence="2" id="KW-1185">Reference proteome</keyword>
<accession>A0A7X0DNU7</accession>
<dbReference type="Proteomes" id="UP000544872">
    <property type="component" value="Unassembled WGS sequence"/>
</dbReference>
<proteinExistence type="predicted"/>
<sequence length="127" mass="13345">MQTLPGADDSQLVGLMVLASPTLQRVLSPTDQIALSSPDTASVALGALTRAVSWLVRQELALQGSVWASALRKHGITALAAAVVAIERHGVRNRAAYLRGMLGREGLRLTVRHSLGALSLSAGERAQ</sequence>
<comment type="caution">
    <text evidence="1">The sequence shown here is derived from an EMBL/GenBank/DDBJ whole genome shotgun (WGS) entry which is preliminary data.</text>
</comment>
<dbReference type="EMBL" id="JACIIX010000033">
    <property type="protein sequence ID" value="MBB6212523.1"/>
    <property type="molecule type" value="Genomic_DNA"/>
</dbReference>
<evidence type="ECO:0000313" key="1">
    <source>
        <dbReference type="EMBL" id="MBB6212523.1"/>
    </source>
</evidence>